<name>A0A7C4YG83_UNCW3</name>
<dbReference type="PROSITE" id="PS51257">
    <property type="entry name" value="PROKAR_LIPOPROTEIN"/>
    <property type="match status" value="1"/>
</dbReference>
<protein>
    <recommendedName>
        <fullName evidence="3">Lipoprotein</fullName>
    </recommendedName>
</protein>
<evidence type="ECO:0000313" key="2">
    <source>
        <dbReference type="EMBL" id="HGW92105.1"/>
    </source>
</evidence>
<evidence type="ECO:0008006" key="3">
    <source>
        <dbReference type="Google" id="ProtNLM"/>
    </source>
</evidence>
<comment type="caution">
    <text evidence="2">The sequence shown here is derived from an EMBL/GenBank/DDBJ whole genome shotgun (WGS) entry which is preliminary data.</text>
</comment>
<evidence type="ECO:0000256" key="1">
    <source>
        <dbReference type="SAM" id="MobiDB-lite"/>
    </source>
</evidence>
<dbReference type="EMBL" id="DTHG01000079">
    <property type="protein sequence ID" value="HGW92105.1"/>
    <property type="molecule type" value="Genomic_DNA"/>
</dbReference>
<gene>
    <name evidence="2" type="ORF">ENV67_06165</name>
</gene>
<proteinExistence type="predicted"/>
<sequence>MKKFLLFIAVLIIVSGCSKTKEPPEISTHPTSLKKMEGPKQSASKDSLSYIISMIGVINDFAEGSYNFAGSLDSLAKDMGDYKYADGTWTWEVGYYGYTYKLTCTERSNGYEWKFYLNNVLLYSGFTEKDGSYAYWKWYYGGSVVCSYEWEDNGNGGYIKFYNGDLNSTAFFYIEWTTTSSYCEVTIHATDGSYQYEYVIREYTDHHGYAQIKDNGIVIFSVNWDTNGNITK</sequence>
<accession>A0A7C4YG83</accession>
<feature type="region of interest" description="Disordered" evidence="1">
    <location>
        <begin position="20"/>
        <end position="41"/>
    </location>
</feature>
<organism evidence="2">
    <name type="scientific">candidate division WOR-3 bacterium</name>
    <dbReference type="NCBI Taxonomy" id="2052148"/>
    <lineage>
        <taxon>Bacteria</taxon>
        <taxon>Bacteria division WOR-3</taxon>
    </lineage>
</organism>
<dbReference type="AlphaFoldDB" id="A0A7C4YG83"/>
<reference evidence="2" key="1">
    <citation type="journal article" date="2020" name="mSystems">
        <title>Genome- and Community-Level Interaction Insights into Carbon Utilization and Element Cycling Functions of Hydrothermarchaeota in Hydrothermal Sediment.</title>
        <authorList>
            <person name="Zhou Z."/>
            <person name="Liu Y."/>
            <person name="Xu W."/>
            <person name="Pan J."/>
            <person name="Luo Z.H."/>
            <person name="Li M."/>
        </authorList>
    </citation>
    <scope>NUCLEOTIDE SEQUENCE [LARGE SCALE GENOMIC DNA]</scope>
    <source>
        <strain evidence="2">SpSt-780</strain>
    </source>
</reference>